<comment type="subcellular location">
    <subcellularLocation>
        <location evidence="1">Membrane</location>
        <topology evidence="1">Single-pass membrane protein</topology>
    </subcellularLocation>
</comment>
<keyword evidence="3" id="KW-1133">Transmembrane helix</keyword>
<proteinExistence type="predicted"/>
<dbReference type="GO" id="GO:0005886">
    <property type="term" value="C:plasma membrane"/>
    <property type="evidence" value="ECO:0007669"/>
    <property type="project" value="InterPro"/>
</dbReference>
<evidence type="ECO:0000259" key="5">
    <source>
        <dbReference type="Pfam" id="PF04357"/>
    </source>
</evidence>
<gene>
    <name evidence="6" type="ORF">EKD02_02760</name>
</gene>
<dbReference type="RefSeq" id="WP_126383709.1">
    <property type="nucleotide sequence ID" value="NZ_RXYK01000003.1"/>
</dbReference>
<keyword evidence="4" id="KW-0472">Membrane</keyword>
<dbReference type="GO" id="GO:0009306">
    <property type="term" value="P:protein secretion"/>
    <property type="evidence" value="ECO:0007669"/>
    <property type="project" value="InterPro"/>
</dbReference>
<evidence type="ECO:0000256" key="1">
    <source>
        <dbReference type="ARBA" id="ARBA00004167"/>
    </source>
</evidence>
<organism evidence="6 7">
    <name type="scientific">Chlorobium phaeovibrioides</name>
    <dbReference type="NCBI Taxonomy" id="1094"/>
    <lineage>
        <taxon>Bacteria</taxon>
        <taxon>Pseudomonadati</taxon>
        <taxon>Chlorobiota</taxon>
        <taxon>Chlorobiia</taxon>
        <taxon>Chlorobiales</taxon>
        <taxon>Chlorobiaceae</taxon>
        <taxon>Chlorobium/Pelodictyon group</taxon>
        <taxon>Chlorobium</taxon>
    </lineage>
</organism>
<dbReference type="Pfam" id="PF04357">
    <property type="entry name" value="TamB"/>
    <property type="match status" value="1"/>
</dbReference>
<keyword evidence="2" id="KW-0812">Transmembrane</keyword>
<dbReference type="Proteomes" id="UP000279908">
    <property type="component" value="Unassembled WGS sequence"/>
</dbReference>
<comment type="caution">
    <text evidence="6">The sequence shown here is derived from an EMBL/GenBank/DDBJ whole genome shotgun (WGS) entry which is preliminary data.</text>
</comment>
<evidence type="ECO:0000313" key="7">
    <source>
        <dbReference type="Proteomes" id="UP000279908"/>
    </source>
</evidence>
<evidence type="ECO:0000256" key="3">
    <source>
        <dbReference type="ARBA" id="ARBA00022989"/>
    </source>
</evidence>
<dbReference type="EMBL" id="RXYK01000003">
    <property type="protein sequence ID" value="RTY39041.1"/>
    <property type="molecule type" value="Genomic_DNA"/>
</dbReference>
<accession>A0A3S0LQF8</accession>
<feature type="domain" description="Translocation and assembly module TamB C-terminal" evidence="5">
    <location>
        <begin position="1039"/>
        <end position="1486"/>
    </location>
</feature>
<dbReference type="InterPro" id="IPR007452">
    <property type="entry name" value="TamB_C"/>
</dbReference>
<sequence length="1507" mass="162404">MEHLKKHTLQVLAVLLGVLLVLSISAALVLNSGLIDRWAKQQAVELFNNELMGRLELDRVELKFPNRISITEPRIYEEGSAEPALAARRISAKLNFLSLLQPGGLRRLHFTGLWADSLKVRAIERQSGKLNLTLIFTSRNPDSTKSGIEAFSCNRLALRRSAVSYTTLDGKQLAAEGLKIQLSSFSIKKNLLKGSVEKLSFSMPDEDFALKEGTGTVFITDRRAEVINMKAASGRSRAALSVSLDGINLFAMDGTKALTTGTSFVNIEEVALDRAELVKLMPSISLPEGLYSLRGNLKGNLEKAEVLDLRLWQNGSHIAAKGELLNLGDTDALAYRLKIDSSLVSTAFLETLGGEIAGRSGGVKFTGSVEGSLKGVKVALGLKTEVGTGSLQATAATAQKSSLTYSGTLDFQDFMAEKLLGMADVQSRLQGTASFEGLGGEGAAKLKAAVRLKESRWMQQPIESGTVTLEQEGKLLKVAAAMTGEGRELVVEGNVDTGGKEPRYSGNARMQGIDMARLMAASPYPTNLNGKITLEGAGFEPGTLNAKLNMQFTPSSINGVQLKDGSQLKAELTQSAGSSSITIESDIADLSLKGNYSVEQLAALGAYAARGVEREVARENIWEKNTPAIMQTDPLLKHSFTVSYRLAVKESAPLALVLPIGETRFRGTAAGRAVSEERVCSVTSFVTLSSLTTPESKGGIVIKNLEAEGSLKCTGSGISGVNLKGRAEGIQGIGRNTGPGTFAARYTPSSLGVSLDFAVAEPQGSIALEVEALRRGASYALTLNRLALADSSGSWQAEGTPRVRVEKTRASFNQFAIAKGPQKLTLQGELGNSTPGSFTLALKSFQLSELQRLLLDPSLSVLSGTLNASLNVSGPPSSKTSTLQLNGSGVQYDKFKAGTLNATARHRGSTLSFSMRSRASADEKGSAELNTITGEGSVPLLLNYFPLKAEVPRNQRINAQFRSNNLSAQVLEFALPFFASAEGQVPTTLRIEGRTPSPDIYLTSSLRNTKIRVAPTEVAYTLNGEVVITPRQLELRGLQLRDSLNGTGTLSGLLKLKNLQPGELSIDARVNRLLLYNKKDNKDETSFGTITGSSNGMRLRGTLEAPVLEGELRVNSASFSLYRSGSNESAKYIGAEKFITFVPRYPQPVTAGEDKKVVQPKDAKFYYSLIDILQIRDFKLSGNEPMRYTMIFDRMRGEQLETTVNNLSLVVNKHNRNYRLFGSVNIVEGKYRFSNSNFDLEDGGRINWNSTEIRDGAITNLYGSKFVSALYQPTAERDNVKLQLAITGTINEPRVAMGYYLNEQSQPYAASTMLGTQSAQVDPNAELNVISMLLSKQWYIRPGSNGTSSNGGGIAASSVGISAGTGLLSAQVSNAIRNLAGLESFNLNVGSGRDGALTGLDLYFALNVPGTGGKVRFIGTGSSTDLSQSSLFGEYGTSQKLEYRVTPKISAEAYRSYGQNSSELISTNLQKPTETWGVSVSYKERFHTWDQFWNRLTGKSKPKPPQK</sequence>
<name>A0A3S0LQF8_CHLPH</name>
<evidence type="ECO:0000256" key="2">
    <source>
        <dbReference type="ARBA" id="ARBA00022692"/>
    </source>
</evidence>
<evidence type="ECO:0000256" key="4">
    <source>
        <dbReference type="ARBA" id="ARBA00023136"/>
    </source>
</evidence>
<protein>
    <submittedName>
        <fullName evidence="6">Translocation/assembly module TamB</fullName>
    </submittedName>
</protein>
<evidence type="ECO:0000313" key="6">
    <source>
        <dbReference type="EMBL" id="RTY39041.1"/>
    </source>
</evidence>
<reference evidence="6 7" key="1">
    <citation type="submission" date="2018-12" db="EMBL/GenBank/DDBJ databases">
        <authorList>
            <person name="Lunina O.N."/>
            <person name="Grouzdev D.S."/>
            <person name="Gorlenko V.M."/>
            <person name="Savvichev A.S."/>
        </authorList>
    </citation>
    <scope>NUCLEOTIDE SEQUENCE [LARGE SCALE GENOMIC DNA]</scope>
    <source>
        <strain evidence="6 7">BrKhr-17</strain>
    </source>
</reference>